<feature type="region of interest" description="Disordered" evidence="7">
    <location>
        <begin position="600"/>
        <end position="663"/>
    </location>
</feature>
<feature type="region of interest" description="Disordered" evidence="7">
    <location>
        <begin position="1"/>
        <end position="360"/>
    </location>
</feature>
<evidence type="ECO:0000256" key="5">
    <source>
        <dbReference type="ARBA" id="ARBA00023242"/>
    </source>
</evidence>
<evidence type="ECO:0000313" key="8">
    <source>
        <dbReference type="EMBL" id="KAK3394614.1"/>
    </source>
</evidence>
<feature type="compositionally biased region" description="Low complexity" evidence="7">
    <location>
        <begin position="7"/>
        <end position="25"/>
    </location>
</feature>
<keyword evidence="3" id="KW-0805">Transcription regulation</keyword>
<dbReference type="Pfam" id="PF08598">
    <property type="entry name" value="Sds3"/>
    <property type="match status" value="1"/>
</dbReference>
<evidence type="ECO:0000256" key="6">
    <source>
        <dbReference type="ARBA" id="ARBA00038256"/>
    </source>
</evidence>
<feature type="compositionally biased region" description="Basic and acidic residues" evidence="7">
    <location>
        <begin position="38"/>
        <end position="72"/>
    </location>
</feature>
<dbReference type="FunFam" id="1.20.5.1500:FF:000002">
    <property type="entry name" value="breast cancer metastasis-suppressor 1-like protein-A"/>
    <property type="match status" value="1"/>
</dbReference>
<reference evidence="8" key="2">
    <citation type="submission" date="2023-06" db="EMBL/GenBank/DDBJ databases">
        <authorList>
            <consortium name="Lawrence Berkeley National Laboratory"/>
            <person name="Haridas S."/>
            <person name="Hensen N."/>
            <person name="Bonometti L."/>
            <person name="Westerberg I."/>
            <person name="Brannstrom I.O."/>
            <person name="Guillou S."/>
            <person name="Cros-Aarteil S."/>
            <person name="Calhoun S."/>
            <person name="Kuo A."/>
            <person name="Mondo S."/>
            <person name="Pangilinan J."/>
            <person name="Riley R."/>
            <person name="LaButti K."/>
            <person name="Andreopoulos B."/>
            <person name="Lipzen A."/>
            <person name="Chen C."/>
            <person name="Yanf M."/>
            <person name="Daum C."/>
            <person name="Ng V."/>
            <person name="Clum A."/>
            <person name="Steindorff A."/>
            <person name="Ohm R."/>
            <person name="Martin F."/>
            <person name="Silar P."/>
            <person name="Natvig D."/>
            <person name="Lalanne C."/>
            <person name="Gautier V."/>
            <person name="Ament-velasquez S.L."/>
            <person name="Kruys A."/>
            <person name="Hutchinson M.I."/>
            <person name="Powell A.J."/>
            <person name="Barry K."/>
            <person name="Miller A.N."/>
            <person name="Grigoriev I.V."/>
            <person name="Debuchy R."/>
            <person name="Gladieux P."/>
            <person name="Thoren M.H."/>
            <person name="Johannesson H."/>
        </authorList>
    </citation>
    <scope>NUCLEOTIDE SEQUENCE</scope>
    <source>
        <strain evidence="8">CBS 232.78</strain>
    </source>
</reference>
<name>A0AAE0U8Q3_9PEZI</name>
<gene>
    <name evidence="8" type="ORF">B0H63DRAFT_461420</name>
</gene>
<organism evidence="8 9">
    <name type="scientific">Podospora didyma</name>
    <dbReference type="NCBI Taxonomy" id="330526"/>
    <lineage>
        <taxon>Eukaryota</taxon>
        <taxon>Fungi</taxon>
        <taxon>Dikarya</taxon>
        <taxon>Ascomycota</taxon>
        <taxon>Pezizomycotina</taxon>
        <taxon>Sordariomycetes</taxon>
        <taxon>Sordariomycetidae</taxon>
        <taxon>Sordariales</taxon>
        <taxon>Podosporaceae</taxon>
        <taxon>Podospora</taxon>
    </lineage>
</organism>
<sequence>MATGDTAPLLARSSPPSPLHARSPSNLSSPLSDVEDKDAEHGDADMDAMHALDFRRRGTPEQVARGDGHSDADSESDDESKLSEMDVNDSEAETERLYDTPPKSTESRDILNIVGDVGNRQFIDRRDRVFERSPSKLQQQLQATLDARDAASDNNYLSEGEEEDDDDVSMASRASSEHAPEPGVPNAQRSPYQHKKPPEVIPSTESTISETISQESLESRKRKRLSLAEQSESEQPLRKRTGSIAPPEVDFSADDTVVLDDERTSTNPQSGNHTAEEDNIEEPETAVQHKEVPTESIEEDTTEGGRSRKPKRNAAKKRKSKSPEKGSGQVTEDAQDSALEDMEGPAAEVPTPRIEDGNADDADEDVVAHKEEELERKKAAWEELTAIEKQFNSFRDRLYQERLDQLEQEEASLTAETPSHPEYLAMLQCLEERRQERIRVSTLELQFRMSVLNGRAVAERSQVMSQFYQSIRESREKVLEELGQEWYDIQQERRRFANTIPDYGIRFPTAKTQTVKSAVAYNKEVSILSGFAKHVGFPAAPPINGASDDQLESDLEAISRTREPVHMPTSIPPAVFHPEFTSGLPFGRDLGPAGEQFIEQTPWANPNHPSHHIQRQNSHQDTSIHTTYAGPSLGHRIHSHQPGNIFPPSNPPTMNGEPPLQMQKNHLPAHETIKASKFGPDHPMKRESIAQVS</sequence>
<dbReference type="InterPro" id="IPR013907">
    <property type="entry name" value="Sds3"/>
</dbReference>
<reference evidence="8" key="1">
    <citation type="journal article" date="2023" name="Mol. Phylogenet. Evol.">
        <title>Genome-scale phylogeny and comparative genomics of the fungal order Sordariales.</title>
        <authorList>
            <person name="Hensen N."/>
            <person name="Bonometti L."/>
            <person name="Westerberg I."/>
            <person name="Brannstrom I.O."/>
            <person name="Guillou S."/>
            <person name="Cros-Aarteil S."/>
            <person name="Calhoun S."/>
            <person name="Haridas S."/>
            <person name="Kuo A."/>
            <person name="Mondo S."/>
            <person name="Pangilinan J."/>
            <person name="Riley R."/>
            <person name="LaButti K."/>
            <person name="Andreopoulos B."/>
            <person name="Lipzen A."/>
            <person name="Chen C."/>
            <person name="Yan M."/>
            <person name="Daum C."/>
            <person name="Ng V."/>
            <person name="Clum A."/>
            <person name="Steindorff A."/>
            <person name="Ohm R.A."/>
            <person name="Martin F."/>
            <person name="Silar P."/>
            <person name="Natvig D.O."/>
            <person name="Lalanne C."/>
            <person name="Gautier V."/>
            <person name="Ament-Velasquez S.L."/>
            <person name="Kruys A."/>
            <person name="Hutchinson M.I."/>
            <person name="Powell A.J."/>
            <person name="Barry K."/>
            <person name="Miller A.N."/>
            <person name="Grigoriev I.V."/>
            <person name="Debuchy R."/>
            <person name="Gladieux P."/>
            <person name="Hiltunen Thoren M."/>
            <person name="Johannesson H."/>
        </authorList>
    </citation>
    <scope>NUCLEOTIDE SEQUENCE</scope>
    <source>
        <strain evidence="8">CBS 232.78</strain>
    </source>
</reference>
<dbReference type="Proteomes" id="UP001285441">
    <property type="component" value="Unassembled WGS sequence"/>
</dbReference>
<comment type="caution">
    <text evidence="8">The sequence shown here is derived from an EMBL/GenBank/DDBJ whole genome shotgun (WGS) entry which is preliminary data.</text>
</comment>
<dbReference type="PANTHER" id="PTHR21964">
    <property type="entry name" value="BREAST CANCER METASTASIS-SUPPRESSOR 1"/>
    <property type="match status" value="1"/>
</dbReference>
<comment type="similarity">
    <text evidence="6">Belongs to the BRMS1 family.</text>
</comment>
<accession>A0AAE0U8Q3</accession>
<feature type="region of interest" description="Disordered" evidence="7">
    <location>
        <begin position="674"/>
        <end position="693"/>
    </location>
</feature>
<dbReference type="SMART" id="SM01401">
    <property type="entry name" value="Sds3"/>
    <property type="match status" value="1"/>
</dbReference>
<comment type="subcellular location">
    <subcellularLocation>
        <location evidence="1">Nucleus</location>
    </subcellularLocation>
</comment>
<keyword evidence="5" id="KW-0539">Nucleus</keyword>
<proteinExistence type="inferred from homology"/>
<feature type="compositionally biased region" description="Basic residues" evidence="7">
    <location>
        <begin position="307"/>
        <end position="320"/>
    </location>
</feature>
<evidence type="ECO:0000256" key="7">
    <source>
        <dbReference type="SAM" id="MobiDB-lite"/>
    </source>
</evidence>
<keyword evidence="9" id="KW-1185">Reference proteome</keyword>
<evidence type="ECO:0000256" key="3">
    <source>
        <dbReference type="ARBA" id="ARBA00023015"/>
    </source>
</evidence>
<dbReference type="EMBL" id="JAULSW010000001">
    <property type="protein sequence ID" value="KAK3394614.1"/>
    <property type="molecule type" value="Genomic_DNA"/>
</dbReference>
<evidence type="ECO:0000256" key="1">
    <source>
        <dbReference type="ARBA" id="ARBA00004123"/>
    </source>
</evidence>
<keyword evidence="4" id="KW-0804">Transcription</keyword>
<feature type="compositionally biased region" description="Acidic residues" evidence="7">
    <location>
        <begin position="333"/>
        <end position="343"/>
    </location>
</feature>
<feature type="compositionally biased region" description="Polar residues" evidence="7">
    <location>
        <begin position="615"/>
        <end position="626"/>
    </location>
</feature>
<feature type="compositionally biased region" description="Basic and acidic residues" evidence="7">
    <location>
        <begin position="122"/>
        <end position="134"/>
    </location>
</feature>
<feature type="compositionally biased region" description="Acidic residues" evidence="7">
    <location>
        <begin position="159"/>
        <end position="168"/>
    </location>
</feature>
<evidence type="ECO:0000313" key="9">
    <source>
        <dbReference type="Proteomes" id="UP001285441"/>
    </source>
</evidence>
<dbReference type="GO" id="GO:0010468">
    <property type="term" value="P:regulation of gene expression"/>
    <property type="evidence" value="ECO:0007669"/>
    <property type="project" value="UniProtKB-ARBA"/>
</dbReference>
<dbReference type="Gene3D" id="1.20.5.1500">
    <property type="match status" value="1"/>
</dbReference>
<feature type="compositionally biased region" description="Low complexity" evidence="7">
    <location>
        <begin position="201"/>
        <end position="216"/>
    </location>
</feature>
<dbReference type="GO" id="GO:0005654">
    <property type="term" value="C:nucleoplasm"/>
    <property type="evidence" value="ECO:0007669"/>
    <property type="project" value="UniProtKB-ARBA"/>
</dbReference>
<dbReference type="AlphaFoldDB" id="A0AAE0U8Q3"/>
<keyword evidence="2" id="KW-0678">Repressor</keyword>
<evidence type="ECO:0000256" key="2">
    <source>
        <dbReference type="ARBA" id="ARBA00022491"/>
    </source>
</evidence>
<protein>
    <submittedName>
        <fullName evidence="8">Sds3-like-domain-containing protein</fullName>
    </submittedName>
</protein>
<evidence type="ECO:0000256" key="4">
    <source>
        <dbReference type="ARBA" id="ARBA00023163"/>
    </source>
</evidence>